<organism evidence="1 2">
    <name type="scientific">Maribacter cobaltidurans</name>
    <dbReference type="NCBI Taxonomy" id="1178778"/>
    <lineage>
        <taxon>Bacteria</taxon>
        <taxon>Pseudomonadati</taxon>
        <taxon>Bacteroidota</taxon>
        <taxon>Flavobacteriia</taxon>
        <taxon>Flavobacteriales</taxon>
        <taxon>Flavobacteriaceae</taxon>
        <taxon>Maribacter</taxon>
    </lineage>
</organism>
<dbReference type="Proteomes" id="UP000215244">
    <property type="component" value="Chromosome"/>
</dbReference>
<name>A0A223V5X4_9FLAO</name>
<evidence type="ECO:0000313" key="1">
    <source>
        <dbReference type="EMBL" id="ASV30803.1"/>
    </source>
</evidence>
<reference evidence="1 2" key="1">
    <citation type="submission" date="2017-08" db="EMBL/GenBank/DDBJ databases">
        <title>The complete genome sequence of Maribacter sp. B1, isolated from deep-sea sediment.</title>
        <authorList>
            <person name="Wu Y.-H."/>
            <person name="Cheng H."/>
            <person name="Xu X.-W."/>
        </authorList>
    </citation>
    <scope>NUCLEOTIDE SEQUENCE [LARGE SCALE GENOMIC DNA]</scope>
    <source>
        <strain evidence="1 2">B1</strain>
    </source>
</reference>
<keyword evidence="2" id="KW-1185">Reference proteome</keyword>
<accession>A0A223V5X4</accession>
<proteinExistence type="predicted"/>
<dbReference type="RefSeq" id="WP_094997421.1">
    <property type="nucleotide sequence ID" value="NZ_BMJL01000003.1"/>
</dbReference>
<dbReference type="KEGG" id="marb:CJ263_11570"/>
<evidence type="ECO:0000313" key="2">
    <source>
        <dbReference type="Proteomes" id="UP000215244"/>
    </source>
</evidence>
<dbReference type="EMBL" id="CP022957">
    <property type="protein sequence ID" value="ASV30803.1"/>
    <property type="molecule type" value="Genomic_DNA"/>
</dbReference>
<protein>
    <submittedName>
        <fullName evidence="1">Uncharacterized protein</fullName>
    </submittedName>
</protein>
<dbReference type="AlphaFoldDB" id="A0A223V5X4"/>
<sequence length="131" mass="15415">MGGRIQEMKNTSYLVLKKDIETRLHFLTQWRNDINLKFENIIENNHIDEIKDMIIQIDDNINRNNKLKISLFLEENPDFDGFENQINSLMISSIDTLNESAEREFEIIHEAMLHLKSNTGKNLVKDLKKIA</sequence>
<gene>
    <name evidence="1" type="ORF">CJ263_11570</name>
</gene>